<sequence length="263" mass="29015">MAGAIVSGITDHMSPNKPSDRHFTGIAVRTTGKDGATAEILDAVYSRRPALFSFCNAATVNHAHGSAEFKSVLKDMVLFNDGIGLDLASLLLYGSFFPANLNGTDFIPLLFQAADRPISVYLLGGLPGVAESAAQTIEGYNPNVRVVGTHNGYFTFDETPDIVADIVRRSPDLVLVGMGQPRQEIWSHRVRDQVKVPLLCVGAFMDFASGRMPRAPRAVRMMRIEWVYRLALEPRRLFRRYVGGAIPYFFRILAQRFRPGAGR</sequence>
<proteinExistence type="predicted"/>
<gene>
    <name evidence="4" type="ORF">SAMIE_1032130</name>
</gene>
<dbReference type="KEGG" id="sami:SAMIE_1032130"/>
<reference evidence="4 5" key="1">
    <citation type="submission" date="2018-05" db="EMBL/GenBank/DDBJ databases">
        <title>Complete Genome Sequence of the Nonylphenol-Degrading Bacterium Sphingobium amiense DSM 16289T.</title>
        <authorList>
            <person name="Ootsuka M."/>
            <person name="Nishizawa T."/>
            <person name="Ohta H."/>
        </authorList>
    </citation>
    <scope>NUCLEOTIDE SEQUENCE [LARGE SCALE GENOMIC DNA]</scope>
    <source>
        <strain evidence="4 5">DSM 16289</strain>
    </source>
</reference>
<organism evidence="4 5">
    <name type="scientific">Sphingobium amiense</name>
    <dbReference type="NCBI Taxonomy" id="135719"/>
    <lineage>
        <taxon>Bacteria</taxon>
        <taxon>Pseudomonadati</taxon>
        <taxon>Pseudomonadota</taxon>
        <taxon>Alphaproteobacteria</taxon>
        <taxon>Sphingomonadales</taxon>
        <taxon>Sphingomonadaceae</taxon>
        <taxon>Sphingobium</taxon>
    </lineage>
</organism>
<dbReference type="PANTHER" id="PTHR34136:SF1">
    <property type="entry name" value="UDP-N-ACETYL-D-MANNOSAMINURONIC ACID TRANSFERASE"/>
    <property type="match status" value="1"/>
</dbReference>
<evidence type="ECO:0000256" key="1">
    <source>
        <dbReference type="ARBA" id="ARBA00022676"/>
    </source>
</evidence>
<protein>
    <recommendedName>
        <fullName evidence="6">Glycosyltransferase</fullName>
    </recommendedName>
</protein>
<dbReference type="Proteomes" id="UP000279959">
    <property type="component" value="Chromosome"/>
</dbReference>
<dbReference type="Pfam" id="PF03808">
    <property type="entry name" value="Glyco_tran_WecG"/>
    <property type="match status" value="1"/>
</dbReference>
<keyword evidence="1" id="KW-0328">Glycosyltransferase</keyword>
<dbReference type="AlphaFoldDB" id="A0A494WFK8"/>
<evidence type="ECO:0000313" key="5">
    <source>
        <dbReference type="Proteomes" id="UP000279959"/>
    </source>
</evidence>
<name>A0A494WFK8_9SPHN</name>
<evidence type="ECO:0000256" key="3">
    <source>
        <dbReference type="SAM" id="MobiDB-lite"/>
    </source>
</evidence>
<evidence type="ECO:0000313" key="4">
    <source>
        <dbReference type="EMBL" id="BBD99712.1"/>
    </source>
</evidence>
<dbReference type="GO" id="GO:0016758">
    <property type="term" value="F:hexosyltransferase activity"/>
    <property type="evidence" value="ECO:0007669"/>
    <property type="project" value="TreeGrafter"/>
</dbReference>
<keyword evidence="2" id="KW-0808">Transferase</keyword>
<dbReference type="EMBL" id="AP018664">
    <property type="protein sequence ID" value="BBD99712.1"/>
    <property type="molecule type" value="Genomic_DNA"/>
</dbReference>
<dbReference type="NCBIfam" id="TIGR00696">
    <property type="entry name" value="wecG_tagA_cpsF"/>
    <property type="match status" value="1"/>
</dbReference>
<evidence type="ECO:0008006" key="6">
    <source>
        <dbReference type="Google" id="ProtNLM"/>
    </source>
</evidence>
<dbReference type="PANTHER" id="PTHR34136">
    <property type="match status" value="1"/>
</dbReference>
<dbReference type="CDD" id="cd06533">
    <property type="entry name" value="Glyco_transf_WecG_TagA"/>
    <property type="match status" value="1"/>
</dbReference>
<keyword evidence="5" id="KW-1185">Reference proteome</keyword>
<accession>A0A494WFK8</accession>
<feature type="region of interest" description="Disordered" evidence="3">
    <location>
        <begin position="1"/>
        <end position="23"/>
    </location>
</feature>
<evidence type="ECO:0000256" key="2">
    <source>
        <dbReference type="ARBA" id="ARBA00022679"/>
    </source>
</evidence>
<dbReference type="InterPro" id="IPR004629">
    <property type="entry name" value="WecG_TagA_CpsF"/>
</dbReference>